<dbReference type="PANTHER" id="PTHR35810:SF1">
    <property type="entry name" value="CYTOPLASMIC PROTEIN"/>
    <property type="match status" value="1"/>
</dbReference>
<reference evidence="3" key="1">
    <citation type="submission" date="2017-09" db="EMBL/GenBank/DDBJ databases">
        <title>Depth-based differentiation of microbial function through sediment-hosted aquifers and enrichment of novel symbionts in the deep terrestrial subsurface.</title>
        <authorList>
            <person name="Probst A.J."/>
            <person name="Ladd B."/>
            <person name="Jarett J.K."/>
            <person name="Geller-Mcgrath D.E."/>
            <person name="Sieber C.M.K."/>
            <person name="Emerson J.B."/>
            <person name="Anantharaman K."/>
            <person name="Thomas B.C."/>
            <person name="Malmstrom R."/>
            <person name="Stieglmeier M."/>
            <person name="Klingl A."/>
            <person name="Woyke T."/>
            <person name="Ryan C.M."/>
            <person name="Banfield J.F."/>
        </authorList>
    </citation>
    <scope>NUCLEOTIDE SEQUENCE [LARGE SCALE GENOMIC DNA]</scope>
</reference>
<dbReference type="EMBL" id="PEXI01000032">
    <property type="protein sequence ID" value="PIU24459.1"/>
    <property type="molecule type" value="Genomic_DNA"/>
</dbReference>
<dbReference type="InterPro" id="IPR053737">
    <property type="entry name" value="Type_II_TA_Toxin"/>
</dbReference>
<protein>
    <recommendedName>
        <fullName evidence="1">Fido domain-containing protein</fullName>
    </recommendedName>
</protein>
<evidence type="ECO:0000259" key="1">
    <source>
        <dbReference type="PROSITE" id="PS51459"/>
    </source>
</evidence>
<dbReference type="InterPro" id="IPR011204">
    <property type="entry name" value="Virulence_RhuM-like"/>
</dbReference>
<dbReference type="InterPro" id="IPR036597">
    <property type="entry name" value="Fido-like_dom_sf"/>
</dbReference>
<dbReference type="PROSITE" id="PS51459">
    <property type="entry name" value="FIDO"/>
    <property type="match status" value="1"/>
</dbReference>
<dbReference type="Proteomes" id="UP000229896">
    <property type="component" value="Unassembled WGS sequence"/>
</dbReference>
<evidence type="ECO:0000313" key="3">
    <source>
        <dbReference type="Proteomes" id="UP000229896"/>
    </source>
</evidence>
<dbReference type="SUPFAM" id="SSF140931">
    <property type="entry name" value="Fic-like"/>
    <property type="match status" value="1"/>
</dbReference>
<gene>
    <name evidence="2" type="ORF">COT12_00925</name>
</gene>
<dbReference type="AlphaFoldDB" id="A0A2M6YCP0"/>
<dbReference type="Pfam" id="PF13310">
    <property type="entry name" value="Virulence_RhuM"/>
    <property type="match status" value="1"/>
</dbReference>
<name>A0A2M6YCP0_9BACT</name>
<organism evidence="2 3">
    <name type="scientific">Candidatus Berkelbacteria bacterium CG08_land_8_20_14_0_20_39_8</name>
    <dbReference type="NCBI Taxonomy" id="1974511"/>
    <lineage>
        <taxon>Bacteria</taxon>
        <taxon>Candidatus Berkelbacteria</taxon>
    </lineage>
</organism>
<comment type="caution">
    <text evidence="2">The sequence shown here is derived from an EMBL/GenBank/DDBJ whole genome shotgun (WGS) entry which is preliminary data.</text>
</comment>
<accession>A0A2M6YCP0</accession>
<proteinExistence type="predicted"/>
<dbReference type="PANTHER" id="PTHR35810">
    <property type="entry name" value="CYTOPLASMIC PROTEIN-RELATED"/>
    <property type="match status" value="1"/>
</dbReference>
<dbReference type="Gene3D" id="1.20.120.1870">
    <property type="entry name" value="Fic/DOC protein, Fido domain"/>
    <property type="match status" value="1"/>
</dbReference>
<feature type="domain" description="Fido" evidence="1">
    <location>
        <begin position="181"/>
        <end position="325"/>
    </location>
</feature>
<dbReference type="InterPro" id="IPR003812">
    <property type="entry name" value="Fido"/>
</dbReference>
<dbReference type="Pfam" id="PF02661">
    <property type="entry name" value="Fic"/>
    <property type="match status" value="1"/>
</dbReference>
<sequence>MKNEIEIYSGKRGVEIKVKFEKETIWLSAEQIAELFSTQRPAISKHLKNIYQTKELDEGSTCSILEHVGGGDKQKRQYKTKFYNLDVIISVGYRVNSKKATKFRVWATQKLRNYLLNGYLLDRKKLSAAYSKFEEIRNTLLLIGEKSRFAELSGQEKNLLDIIGEYAKTFDLLERYDQGKLEVGRVNKYLKFTLEREDCLRVVESLQRCLAKKKTASELFGKSVGDKISGVVRLINQTFDGVDLYPSIEEKAANLLYFVIKDHPFLDGNKRIGSILFLYFLEKNGYLYKPSGERKINDNALTALSLLVAVSDPRDKDNLINLVINLIRVN</sequence>
<evidence type="ECO:0000313" key="2">
    <source>
        <dbReference type="EMBL" id="PIU24459.1"/>
    </source>
</evidence>